<accession>A0A6J4TQE9</accession>
<evidence type="ECO:0000256" key="1">
    <source>
        <dbReference type="SAM" id="MobiDB-lite"/>
    </source>
</evidence>
<dbReference type="EMBL" id="CADCVO010000612">
    <property type="protein sequence ID" value="CAA9529061.1"/>
    <property type="molecule type" value="Genomic_DNA"/>
</dbReference>
<feature type="compositionally biased region" description="Basic residues" evidence="1">
    <location>
        <begin position="44"/>
        <end position="54"/>
    </location>
</feature>
<protein>
    <submittedName>
        <fullName evidence="2">Uncharacterized protein</fullName>
    </submittedName>
</protein>
<reference evidence="2" key="1">
    <citation type="submission" date="2020-02" db="EMBL/GenBank/DDBJ databases">
        <authorList>
            <person name="Meier V. D."/>
        </authorList>
    </citation>
    <scope>NUCLEOTIDE SEQUENCE</scope>
    <source>
        <strain evidence="2">AVDCRST_MAG13</strain>
    </source>
</reference>
<feature type="region of interest" description="Disordered" evidence="1">
    <location>
        <begin position="1"/>
        <end position="54"/>
    </location>
</feature>
<evidence type="ECO:0000313" key="2">
    <source>
        <dbReference type="EMBL" id="CAA9529061.1"/>
    </source>
</evidence>
<feature type="non-terminal residue" evidence="2">
    <location>
        <position position="1"/>
    </location>
</feature>
<organism evidence="2">
    <name type="scientific">uncultured Solirubrobacteraceae bacterium</name>
    <dbReference type="NCBI Taxonomy" id="1162706"/>
    <lineage>
        <taxon>Bacteria</taxon>
        <taxon>Bacillati</taxon>
        <taxon>Actinomycetota</taxon>
        <taxon>Thermoleophilia</taxon>
        <taxon>Solirubrobacterales</taxon>
        <taxon>Solirubrobacteraceae</taxon>
        <taxon>environmental samples</taxon>
    </lineage>
</organism>
<sequence length="54" mass="5724">AARRSHHPPRPPAVRPGPGGDGRDGHLGPRARRAVVRGGGPGDRRRRHLAARGL</sequence>
<feature type="non-terminal residue" evidence="2">
    <location>
        <position position="54"/>
    </location>
</feature>
<dbReference type="AlphaFoldDB" id="A0A6J4TQE9"/>
<name>A0A6J4TQE9_9ACTN</name>
<gene>
    <name evidence="2" type="ORF">AVDCRST_MAG13-4003</name>
</gene>
<proteinExistence type="predicted"/>